<organism evidence="6 7">
    <name type="scientific">Candidatus Daviesbacteria bacterium RIFCSPHIGHO2_02_FULL_36_13</name>
    <dbReference type="NCBI Taxonomy" id="1797768"/>
    <lineage>
        <taxon>Bacteria</taxon>
        <taxon>Candidatus Daviesiibacteriota</taxon>
    </lineage>
</organism>
<comment type="function">
    <text evidence="5">Part of the twin-arginine translocation (Tat) system that transports large folded proteins containing a characteristic twin-arginine motif in their signal peptide across membranes.</text>
</comment>
<evidence type="ECO:0000256" key="1">
    <source>
        <dbReference type="ARBA" id="ARBA00004141"/>
    </source>
</evidence>
<evidence type="ECO:0000256" key="5">
    <source>
        <dbReference type="HAMAP-Rule" id="MF_00902"/>
    </source>
</evidence>
<dbReference type="Proteomes" id="UP000176902">
    <property type="component" value="Unassembled WGS sequence"/>
</dbReference>
<dbReference type="GO" id="GO:0043953">
    <property type="term" value="P:protein transport by the Tat complex"/>
    <property type="evidence" value="ECO:0007669"/>
    <property type="project" value="UniProtKB-UniRule"/>
</dbReference>
<gene>
    <name evidence="5" type="primary">tatC</name>
    <name evidence="6" type="ORF">A3C59_04220</name>
</gene>
<evidence type="ECO:0000256" key="2">
    <source>
        <dbReference type="ARBA" id="ARBA00022692"/>
    </source>
</evidence>
<dbReference type="GO" id="GO:0009977">
    <property type="term" value="F:proton motive force dependent protein transmembrane transporter activity"/>
    <property type="evidence" value="ECO:0007669"/>
    <property type="project" value="TreeGrafter"/>
</dbReference>
<evidence type="ECO:0000313" key="7">
    <source>
        <dbReference type="Proteomes" id="UP000176902"/>
    </source>
</evidence>
<keyword evidence="2 5" id="KW-0812">Transmembrane</keyword>
<comment type="caution">
    <text evidence="6">The sequence shown here is derived from an EMBL/GenBank/DDBJ whole genome shotgun (WGS) entry which is preliminary data.</text>
</comment>
<name>A0A1F5JUA4_9BACT</name>
<dbReference type="InterPro" id="IPR002033">
    <property type="entry name" value="TatC"/>
</dbReference>
<comment type="similarity">
    <text evidence="5">Belongs to the TatC family.</text>
</comment>
<keyword evidence="5" id="KW-0811">Translocation</keyword>
<proteinExistence type="inferred from homology"/>
<evidence type="ECO:0000313" key="6">
    <source>
        <dbReference type="EMBL" id="OGE32214.1"/>
    </source>
</evidence>
<dbReference type="PANTHER" id="PTHR30371">
    <property type="entry name" value="SEC-INDEPENDENT PROTEIN TRANSLOCASE PROTEIN TATC"/>
    <property type="match status" value="1"/>
</dbReference>
<dbReference type="Pfam" id="PF00902">
    <property type="entry name" value="TatC"/>
    <property type="match status" value="1"/>
</dbReference>
<keyword evidence="5" id="KW-1003">Cell membrane</keyword>
<evidence type="ECO:0000256" key="4">
    <source>
        <dbReference type="ARBA" id="ARBA00023136"/>
    </source>
</evidence>
<comment type="subunit">
    <text evidence="5">Forms a complex with TatA.</text>
</comment>
<feature type="transmembrane region" description="Helical" evidence="5">
    <location>
        <begin position="150"/>
        <end position="171"/>
    </location>
</feature>
<dbReference type="GO" id="GO:0033281">
    <property type="term" value="C:TAT protein transport complex"/>
    <property type="evidence" value="ECO:0007669"/>
    <property type="project" value="UniProtKB-UniRule"/>
</dbReference>
<accession>A0A1F5JUA4</accession>
<keyword evidence="4 5" id="KW-0472">Membrane</keyword>
<feature type="transmembrane region" description="Helical" evidence="5">
    <location>
        <begin position="20"/>
        <end position="38"/>
    </location>
</feature>
<comment type="subcellular location">
    <subcellularLocation>
        <location evidence="5">Cell membrane</location>
        <topology evidence="5">Multi-pass membrane protein</topology>
    </subcellularLocation>
    <subcellularLocation>
        <location evidence="1">Membrane</location>
        <topology evidence="1">Multi-pass membrane protein</topology>
    </subcellularLocation>
</comment>
<evidence type="ECO:0000256" key="3">
    <source>
        <dbReference type="ARBA" id="ARBA00022989"/>
    </source>
</evidence>
<feature type="transmembrane region" description="Helical" evidence="5">
    <location>
        <begin position="191"/>
        <end position="207"/>
    </location>
</feature>
<keyword evidence="5" id="KW-0653">Protein transport</keyword>
<feature type="transmembrane region" description="Helical" evidence="5">
    <location>
        <begin position="64"/>
        <end position="86"/>
    </location>
</feature>
<protein>
    <recommendedName>
        <fullName evidence="5">Sec-independent protein translocase protein TatC</fullName>
    </recommendedName>
</protein>
<dbReference type="AlphaFoldDB" id="A0A1F5JUA4"/>
<feature type="transmembrane region" description="Helical" evidence="5">
    <location>
        <begin position="107"/>
        <end position="130"/>
    </location>
</feature>
<dbReference type="EMBL" id="MFCV01000031">
    <property type="protein sequence ID" value="OGE32214.1"/>
    <property type="molecule type" value="Genomic_DNA"/>
</dbReference>
<dbReference type="HAMAP" id="MF_00902">
    <property type="entry name" value="TatC"/>
    <property type="match status" value="1"/>
</dbReference>
<dbReference type="STRING" id="1797768.A3C59_04220"/>
<sequence>MAQQNYTKFVPYLAEIRRRLLFIFSIFIIASGLGFFYYEKIIGWILKIFELEGVNIVFTSPFQFFSLALTIAICAGLVIVLPLILYQVFSFLKPALSPKEFKTLLSLLPLNILLFIAGFGFGVAVMRYVVVLFYQKSVELNIGNILDISLLLSQILITSVLMGIAFQYPVILTILMRLKILDYKSLQRKRWLVYGISLIFSALLPPTDILSLAFLFIPLALLFELTLILNRWLFRV</sequence>
<keyword evidence="5" id="KW-0813">Transport</keyword>
<dbReference type="PANTHER" id="PTHR30371:SF0">
    <property type="entry name" value="SEC-INDEPENDENT PROTEIN TRANSLOCASE PROTEIN TATC, CHLOROPLASTIC-RELATED"/>
    <property type="match status" value="1"/>
</dbReference>
<dbReference type="PRINTS" id="PR01840">
    <property type="entry name" value="TATCFAMILY"/>
</dbReference>
<reference evidence="6 7" key="1">
    <citation type="journal article" date="2016" name="Nat. Commun.">
        <title>Thousands of microbial genomes shed light on interconnected biogeochemical processes in an aquifer system.</title>
        <authorList>
            <person name="Anantharaman K."/>
            <person name="Brown C.T."/>
            <person name="Hug L.A."/>
            <person name="Sharon I."/>
            <person name="Castelle C.J."/>
            <person name="Probst A.J."/>
            <person name="Thomas B.C."/>
            <person name="Singh A."/>
            <person name="Wilkins M.J."/>
            <person name="Karaoz U."/>
            <person name="Brodie E.L."/>
            <person name="Williams K.H."/>
            <person name="Hubbard S.S."/>
            <person name="Banfield J.F."/>
        </authorList>
    </citation>
    <scope>NUCLEOTIDE SEQUENCE [LARGE SCALE GENOMIC DNA]</scope>
</reference>
<dbReference type="GO" id="GO:0065002">
    <property type="term" value="P:intracellular protein transmembrane transport"/>
    <property type="evidence" value="ECO:0007669"/>
    <property type="project" value="TreeGrafter"/>
</dbReference>
<keyword evidence="3 5" id="KW-1133">Transmembrane helix</keyword>
<feature type="transmembrane region" description="Helical" evidence="5">
    <location>
        <begin position="213"/>
        <end position="234"/>
    </location>
</feature>